<dbReference type="Proteomes" id="UP000301273">
    <property type="component" value="Segment"/>
</dbReference>
<sequence length="58" mass="6730">MITESNKDNFMSELMKLMLRHNISIAHEDTQGAFIIRQFNRSDALWMLSASLKGDENE</sequence>
<organism evidence="1 2">
    <name type="scientific">Rheinheimera phage vB_RspM_Barba10S</name>
    <dbReference type="NCBI Taxonomy" id="2565645"/>
    <lineage>
        <taxon>Viruses</taxon>
        <taxon>Duplodnaviria</taxon>
        <taxon>Heunggongvirae</taxon>
        <taxon>Uroviricota</taxon>
        <taxon>Caudoviricetes</taxon>
        <taxon>Barbavirus</taxon>
        <taxon>Barbavirus barba18A</taxon>
    </lineage>
</organism>
<name>A0A4V1EZF9_9CAUD</name>
<evidence type="ECO:0000313" key="1">
    <source>
        <dbReference type="EMBL" id="QCQ60055.1"/>
    </source>
</evidence>
<reference evidence="1 2" key="1">
    <citation type="submission" date="2019-03" db="EMBL/GenBank/DDBJ databases">
        <title>Genomic and seasonal variations among aquatic phages infecting the Baltic Sea Gammaproteobacteria Rheinheimera sp. bal341.</title>
        <authorList>
            <person name="Nilsson E."/>
            <person name="Li K."/>
            <person name="Fridlund J."/>
            <person name="Sulcius S."/>
            <person name="Bunse C."/>
            <person name="Karlsson C.M.G."/>
            <person name="Lindh M."/>
            <person name="Lundin D."/>
            <person name="Pinhassi J."/>
            <person name="Holmfeldt K."/>
        </authorList>
    </citation>
    <scope>NUCLEOTIDE SEQUENCE [LARGE SCALE GENOMIC DNA]</scope>
</reference>
<gene>
    <name evidence="1" type="ORF">Barba10S_gp009</name>
</gene>
<dbReference type="EMBL" id="MK719717">
    <property type="protein sequence ID" value="QCQ60055.1"/>
    <property type="molecule type" value="Genomic_DNA"/>
</dbReference>
<accession>A0A4V1EZF9</accession>
<protein>
    <submittedName>
        <fullName evidence="1">Uncharacterized protein</fullName>
    </submittedName>
</protein>
<proteinExistence type="predicted"/>
<evidence type="ECO:0000313" key="2">
    <source>
        <dbReference type="Proteomes" id="UP000301273"/>
    </source>
</evidence>